<dbReference type="EMBL" id="AUZX01001157">
    <property type="protein sequence ID" value="EQD79826.1"/>
    <property type="molecule type" value="Genomic_DNA"/>
</dbReference>
<evidence type="ECO:0000313" key="3">
    <source>
        <dbReference type="EMBL" id="EQD79826.1"/>
    </source>
</evidence>
<evidence type="ECO:0000256" key="1">
    <source>
        <dbReference type="SAM" id="MobiDB-lite"/>
    </source>
</evidence>
<dbReference type="Pfam" id="PF05598">
    <property type="entry name" value="DUF772"/>
    <property type="match status" value="1"/>
</dbReference>
<evidence type="ECO:0000259" key="2">
    <source>
        <dbReference type="Pfam" id="PF05598"/>
    </source>
</evidence>
<dbReference type="AlphaFoldDB" id="T1C2Y5"/>
<sequence length="220" mass="24996">AAGGRPSNAPEWRLRAALPQAVYGVRGGRMPMGQLNDNPRFRWFAGLNVDDTVWDHSMFSFNRERLFDTAIAQQLFEHTTPLTKMGALASDTFDFIVVFKQRGIRPRIARHTSSRRSAIAGRAARDKGCALNLQRPAHARQAGIQTIGGRRKPPRVNPDRRRASAAGKNRFFKPVTHRSLRIDRNKRWSTTKKEPPQQQPDRGLELPKQIVCILVSYKTY</sequence>
<reference evidence="3" key="1">
    <citation type="submission" date="2013-08" db="EMBL/GenBank/DDBJ databases">
        <authorList>
            <person name="Mendez C."/>
            <person name="Richter M."/>
            <person name="Ferrer M."/>
            <person name="Sanchez J."/>
        </authorList>
    </citation>
    <scope>NUCLEOTIDE SEQUENCE</scope>
</reference>
<comment type="caution">
    <text evidence="3">The sequence shown here is derived from an EMBL/GenBank/DDBJ whole genome shotgun (WGS) entry which is preliminary data.</text>
</comment>
<feature type="non-terminal residue" evidence="3">
    <location>
        <position position="1"/>
    </location>
</feature>
<protein>
    <submittedName>
        <fullName evidence="3">Transposase IS4 family protein</fullName>
    </submittedName>
</protein>
<dbReference type="InterPro" id="IPR008490">
    <property type="entry name" value="Transposase_InsH_N"/>
</dbReference>
<name>T1C2Y5_9ZZZZ</name>
<gene>
    <name evidence="3" type="ORF">B1A_01522</name>
</gene>
<feature type="domain" description="Transposase InsH N-terminal" evidence="2">
    <location>
        <begin position="3"/>
        <end position="65"/>
    </location>
</feature>
<reference evidence="3" key="2">
    <citation type="journal article" date="2014" name="ISME J.">
        <title>Microbial stratification in low pH oxic and suboxic macroscopic growths along an acid mine drainage.</title>
        <authorList>
            <person name="Mendez-Garcia C."/>
            <person name="Mesa V."/>
            <person name="Sprenger R.R."/>
            <person name="Richter M."/>
            <person name="Diez M.S."/>
            <person name="Solano J."/>
            <person name="Bargiela R."/>
            <person name="Golyshina O.V."/>
            <person name="Manteca A."/>
            <person name="Ramos J.L."/>
            <person name="Gallego J.R."/>
            <person name="Llorente I."/>
            <person name="Martins Dos Santos V.A."/>
            <person name="Jensen O.N."/>
            <person name="Pelaez A.I."/>
            <person name="Sanchez J."/>
            <person name="Ferrer M."/>
        </authorList>
    </citation>
    <scope>NUCLEOTIDE SEQUENCE</scope>
</reference>
<feature type="region of interest" description="Disordered" evidence="1">
    <location>
        <begin position="147"/>
        <end position="169"/>
    </location>
</feature>
<proteinExistence type="predicted"/>
<organism evidence="3">
    <name type="scientific">mine drainage metagenome</name>
    <dbReference type="NCBI Taxonomy" id="410659"/>
    <lineage>
        <taxon>unclassified sequences</taxon>
        <taxon>metagenomes</taxon>
        <taxon>ecological metagenomes</taxon>
    </lineage>
</organism>
<accession>T1C2Y5</accession>